<feature type="domain" description="Zinc finger DksA/TraR C4-type" evidence="5">
    <location>
        <begin position="84"/>
        <end position="116"/>
    </location>
</feature>
<dbReference type="AlphaFoldDB" id="A0A7X3FUJ6"/>
<dbReference type="PROSITE" id="PS51128">
    <property type="entry name" value="ZF_DKSA_2"/>
    <property type="match status" value="1"/>
</dbReference>
<dbReference type="SUPFAM" id="SSF57716">
    <property type="entry name" value="Glucocorticoid receptor-like (DNA-binding domain)"/>
    <property type="match status" value="1"/>
</dbReference>
<gene>
    <name evidence="6" type="ORF">GO014_17945</name>
</gene>
<evidence type="ECO:0000256" key="1">
    <source>
        <dbReference type="ARBA" id="ARBA00022723"/>
    </source>
</evidence>
<evidence type="ECO:0000256" key="2">
    <source>
        <dbReference type="ARBA" id="ARBA00022771"/>
    </source>
</evidence>
<sequence>MPSQFEQKDAPRFEALIRNELAELQRLAAGTASDRAPVELDQQSVGRLSRMDAMQGQALAQASGQRRQARKVALEMALRRLEAGEFGECLDCGEPIAIKRLDIDPAATLCIACAQRNAG</sequence>
<dbReference type="Pfam" id="PF01258">
    <property type="entry name" value="zf-dskA_traR"/>
    <property type="match status" value="1"/>
</dbReference>
<dbReference type="PANTHER" id="PTHR33823:SF2">
    <property type="entry name" value="RNA POLYMERASE-BINDING TRANSCRIPTION FACTOR DKSA"/>
    <property type="match status" value="1"/>
</dbReference>
<keyword evidence="1" id="KW-0479">Metal-binding</keyword>
<protein>
    <recommendedName>
        <fullName evidence="5">Zinc finger DksA/TraR C4-type domain-containing protein</fullName>
    </recommendedName>
</protein>
<organism evidence="6 7">
    <name type="scientific">Devosia marina</name>
    <dbReference type="NCBI Taxonomy" id="2683198"/>
    <lineage>
        <taxon>Bacteria</taxon>
        <taxon>Pseudomonadati</taxon>
        <taxon>Pseudomonadota</taxon>
        <taxon>Alphaproteobacteria</taxon>
        <taxon>Hyphomicrobiales</taxon>
        <taxon>Devosiaceae</taxon>
        <taxon>Devosia</taxon>
    </lineage>
</organism>
<proteinExistence type="predicted"/>
<comment type="caution">
    <text evidence="6">The sequence shown here is derived from an EMBL/GenBank/DDBJ whole genome shotgun (WGS) entry which is preliminary data.</text>
</comment>
<keyword evidence="3" id="KW-0862">Zinc</keyword>
<dbReference type="EMBL" id="WQRF01000011">
    <property type="protein sequence ID" value="MVT00904.1"/>
    <property type="molecule type" value="Genomic_DNA"/>
</dbReference>
<dbReference type="Proteomes" id="UP000438106">
    <property type="component" value="Unassembled WGS sequence"/>
</dbReference>
<evidence type="ECO:0000313" key="6">
    <source>
        <dbReference type="EMBL" id="MVT00904.1"/>
    </source>
</evidence>
<feature type="zinc finger region" description="dksA C4-type" evidence="4">
    <location>
        <begin position="89"/>
        <end position="113"/>
    </location>
</feature>
<evidence type="ECO:0000256" key="3">
    <source>
        <dbReference type="ARBA" id="ARBA00022833"/>
    </source>
</evidence>
<keyword evidence="2" id="KW-0863">Zinc-finger</keyword>
<evidence type="ECO:0000256" key="4">
    <source>
        <dbReference type="PROSITE-ProRule" id="PRU00510"/>
    </source>
</evidence>
<dbReference type="GO" id="GO:0008270">
    <property type="term" value="F:zinc ion binding"/>
    <property type="evidence" value="ECO:0007669"/>
    <property type="project" value="UniProtKB-KW"/>
</dbReference>
<dbReference type="PANTHER" id="PTHR33823">
    <property type="entry name" value="RNA POLYMERASE-BINDING TRANSCRIPTION FACTOR DKSA-RELATED"/>
    <property type="match status" value="1"/>
</dbReference>
<dbReference type="Gene3D" id="1.20.120.910">
    <property type="entry name" value="DksA, coiled-coil domain"/>
    <property type="match status" value="1"/>
</dbReference>
<evidence type="ECO:0000259" key="5">
    <source>
        <dbReference type="Pfam" id="PF01258"/>
    </source>
</evidence>
<accession>A0A7X3FUJ6</accession>
<keyword evidence="7" id="KW-1185">Reference proteome</keyword>
<evidence type="ECO:0000313" key="7">
    <source>
        <dbReference type="Proteomes" id="UP000438106"/>
    </source>
</evidence>
<dbReference type="InterPro" id="IPR000962">
    <property type="entry name" value="Znf_DskA_TraR"/>
</dbReference>
<name>A0A7X3FUJ6_9HYPH</name>
<reference evidence="6 7" key="1">
    <citation type="submission" date="2019-12" db="EMBL/GenBank/DDBJ databases">
        <title>Devosia maris sp. nov., isolated from the deep seawater.</title>
        <authorList>
            <person name="Liu Y."/>
        </authorList>
    </citation>
    <scope>NUCLEOTIDE SEQUENCE [LARGE SCALE GENOMIC DNA]</scope>
    <source>
        <strain evidence="6 7">L53-10-65</strain>
    </source>
</reference>